<keyword evidence="1" id="KW-0812">Transmembrane</keyword>
<dbReference type="PANTHER" id="PTHR30273">
    <property type="entry name" value="PERIPLASMIC SIGNAL SENSOR AND SIGMA FACTOR ACTIVATOR FECR-RELATED"/>
    <property type="match status" value="1"/>
</dbReference>
<dbReference type="Gene3D" id="2.60.120.1440">
    <property type="match status" value="1"/>
</dbReference>
<protein>
    <submittedName>
        <fullName evidence="4">FecR domain-containing protein</fullName>
    </submittedName>
</protein>
<reference evidence="4" key="1">
    <citation type="submission" date="2022-01" db="EMBL/GenBank/DDBJ databases">
        <authorList>
            <person name="Jo J.-H."/>
            <person name="Im W.-T."/>
        </authorList>
    </citation>
    <scope>NUCLEOTIDE SEQUENCE</scope>
    <source>
        <strain evidence="4">NA20</strain>
    </source>
</reference>
<accession>A0ABS9KZN4</accession>
<dbReference type="Pfam" id="PF04773">
    <property type="entry name" value="FecR"/>
    <property type="match status" value="1"/>
</dbReference>
<keyword evidence="1" id="KW-0472">Membrane</keyword>
<feature type="transmembrane region" description="Helical" evidence="1">
    <location>
        <begin position="89"/>
        <end position="107"/>
    </location>
</feature>
<name>A0ABS9KZN4_9BACT</name>
<evidence type="ECO:0000259" key="2">
    <source>
        <dbReference type="Pfam" id="PF04773"/>
    </source>
</evidence>
<dbReference type="Proteomes" id="UP001165367">
    <property type="component" value="Unassembled WGS sequence"/>
</dbReference>
<evidence type="ECO:0000256" key="1">
    <source>
        <dbReference type="SAM" id="Phobius"/>
    </source>
</evidence>
<sequence>MKYLLGETSAEERKLVQEWLFADPANHAYFDELRKVWDTSLRLAAASTVDENKAWQRFQQRVQKGSTGLHIPEPVAAPVKQRQFAWKNIAAAVVVLMGLATGAYWLYNNREAEAQPVIAETTGDTLTERLPDGSMVMLNKQSSITYPSAFKGDKRPVKLKGEAFFEVTPDREKPFVISVNDIEVTVVGTSFNIKEQNGSTDVIVETGIVRVTRKGKTVELHPGEQLHAEGSDTFDKTTVTDNLHSYYRSRVFVCDETPLLKLVAALEEAYRVKIHFRNAEALKNQRINITLKNEPIERVMELVSATLNIEITKTDDGYVIED</sequence>
<dbReference type="PIRSF" id="PIRSF018266">
    <property type="entry name" value="FecR"/>
    <property type="match status" value="1"/>
</dbReference>
<gene>
    <name evidence="4" type="ORF">LZZ85_26155</name>
</gene>
<evidence type="ECO:0000259" key="3">
    <source>
        <dbReference type="Pfam" id="PF16344"/>
    </source>
</evidence>
<feature type="domain" description="FecR protein" evidence="2">
    <location>
        <begin position="122"/>
        <end position="210"/>
    </location>
</feature>
<dbReference type="EMBL" id="JAKLTR010000026">
    <property type="protein sequence ID" value="MCG2617811.1"/>
    <property type="molecule type" value="Genomic_DNA"/>
</dbReference>
<evidence type="ECO:0000313" key="5">
    <source>
        <dbReference type="Proteomes" id="UP001165367"/>
    </source>
</evidence>
<dbReference type="RefSeq" id="WP_237876646.1">
    <property type="nucleotide sequence ID" value="NZ_JAKLTR010000026.1"/>
</dbReference>
<dbReference type="Pfam" id="PF16344">
    <property type="entry name" value="FecR_C"/>
    <property type="match status" value="1"/>
</dbReference>
<dbReference type="InterPro" id="IPR032508">
    <property type="entry name" value="FecR_C"/>
</dbReference>
<keyword evidence="1" id="KW-1133">Transmembrane helix</keyword>
<dbReference type="PANTHER" id="PTHR30273:SF2">
    <property type="entry name" value="PROTEIN FECR"/>
    <property type="match status" value="1"/>
</dbReference>
<feature type="domain" description="Protein FecR C-terminal" evidence="3">
    <location>
        <begin position="252"/>
        <end position="318"/>
    </location>
</feature>
<organism evidence="4 5">
    <name type="scientific">Terrimonas ginsenosidimutans</name>
    <dbReference type="NCBI Taxonomy" id="2908004"/>
    <lineage>
        <taxon>Bacteria</taxon>
        <taxon>Pseudomonadati</taxon>
        <taxon>Bacteroidota</taxon>
        <taxon>Chitinophagia</taxon>
        <taxon>Chitinophagales</taxon>
        <taxon>Chitinophagaceae</taxon>
        <taxon>Terrimonas</taxon>
    </lineage>
</organism>
<keyword evidence="5" id="KW-1185">Reference proteome</keyword>
<dbReference type="InterPro" id="IPR006860">
    <property type="entry name" value="FecR"/>
</dbReference>
<proteinExistence type="predicted"/>
<evidence type="ECO:0000313" key="4">
    <source>
        <dbReference type="EMBL" id="MCG2617811.1"/>
    </source>
</evidence>
<dbReference type="InterPro" id="IPR012373">
    <property type="entry name" value="Ferrdict_sens_TM"/>
</dbReference>
<comment type="caution">
    <text evidence="4">The sequence shown here is derived from an EMBL/GenBank/DDBJ whole genome shotgun (WGS) entry which is preliminary data.</text>
</comment>
<dbReference type="Gene3D" id="3.55.50.30">
    <property type="match status" value="1"/>
</dbReference>